<dbReference type="GO" id="GO:0016887">
    <property type="term" value="F:ATP hydrolysis activity"/>
    <property type="evidence" value="ECO:0007669"/>
    <property type="project" value="InterPro"/>
</dbReference>
<comment type="subcellular location">
    <subcellularLocation>
        <location evidence="1">Nucleus</location>
    </subcellularLocation>
</comment>
<dbReference type="STRING" id="36166.T1GY46"/>
<organism evidence="8 9">
    <name type="scientific">Megaselia scalaris</name>
    <name type="common">Humpbacked fly</name>
    <name type="synonym">Phora scalaris</name>
    <dbReference type="NCBI Taxonomy" id="36166"/>
    <lineage>
        <taxon>Eukaryota</taxon>
        <taxon>Metazoa</taxon>
        <taxon>Ecdysozoa</taxon>
        <taxon>Arthropoda</taxon>
        <taxon>Hexapoda</taxon>
        <taxon>Insecta</taxon>
        <taxon>Pterygota</taxon>
        <taxon>Neoptera</taxon>
        <taxon>Endopterygota</taxon>
        <taxon>Diptera</taxon>
        <taxon>Brachycera</taxon>
        <taxon>Muscomorpha</taxon>
        <taxon>Platypezoidea</taxon>
        <taxon>Phoridae</taxon>
        <taxon>Megaseliini</taxon>
        <taxon>Megaselia</taxon>
    </lineage>
</organism>
<dbReference type="PANTHER" id="PTHR45797">
    <property type="entry name" value="RAD54-LIKE"/>
    <property type="match status" value="1"/>
</dbReference>
<dbReference type="GO" id="GO:0003677">
    <property type="term" value="F:DNA binding"/>
    <property type="evidence" value="ECO:0007669"/>
    <property type="project" value="UniProtKB-KW"/>
</dbReference>
<keyword evidence="7" id="KW-0539">Nucleus</keyword>
<dbReference type="HOGENOM" id="CLU_2729564_0_0_1"/>
<accession>T1GY46</accession>
<dbReference type="GO" id="GO:0005524">
    <property type="term" value="F:ATP binding"/>
    <property type="evidence" value="ECO:0007669"/>
    <property type="project" value="UniProtKB-KW"/>
</dbReference>
<keyword evidence="6" id="KW-0238">DNA-binding</keyword>
<evidence type="ECO:0000313" key="9">
    <source>
        <dbReference type="Proteomes" id="UP000015102"/>
    </source>
</evidence>
<evidence type="ECO:0000256" key="4">
    <source>
        <dbReference type="ARBA" id="ARBA00022806"/>
    </source>
</evidence>
<proteinExistence type="inferred from homology"/>
<reference evidence="9" key="1">
    <citation type="submission" date="2013-02" db="EMBL/GenBank/DDBJ databases">
        <authorList>
            <person name="Hughes D."/>
        </authorList>
    </citation>
    <scope>NUCLEOTIDE SEQUENCE</scope>
    <source>
        <strain>Durham</strain>
        <strain evidence="9">NC isolate 2 -- Noor lab</strain>
    </source>
</reference>
<dbReference type="Proteomes" id="UP000015102">
    <property type="component" value="Unassembled WGS sequence"/>
</dbReference>
<dbReference type="GO" id="GO:0004386">
    <property type="term" value="F:helicase activity"/>
    <property type="evidence" value="ECO:0007669"/>
    <property type="project" value="UniProtKB-KW"/>
</dbReference>
<evidence type="ECO:0000256" key="6">
    <source>
        <dbReference type="ARBA" id="ARBA00023125"/>
    </source>
</evidence>
<name>T1GY46_MEGSC</name>
<evidence type="ECO:0000256" key="1">
    <source>
        <dbReference type="ARBA" id="ARBA00004123"/>
    </source>
</evidence>
<evidence type="ECO:0000256" key="7">
    <source>
        <dbReference type="ARBA" id="ARBA00023242"/>
    </source>
</evidence>
<comment type="similarity">
    <text evidence="2">Belongs to the SNF2/RAD54 helicase family.</text>
</comment>
<evidence type="ECO:0000256" key="2">
    <source>
        <dbReference type="ARBA" id="ARBA00007025"/>
    </source>
</evidence>
<keyword evidence="4" id="KW-0347">Helicase</keyword>
<dbReference type="PANTHER" id="PTHR45797:SF3">
    <property type="entry name" value="TRANSCRIPTIONAL REGULATOR ATRX HOMOLOG"/>
    <property type="match status" value="1"/>
</dbReference>
<dbReference type="InterPro" id="IPR044574">
    <property type="entry name" value="ARIP4-like"/>
</dbReference>
<dbReference type="GO" id="GO:0005634">
    <property type="term" value="C:nucleus"/>
    <property type="evidence" value="ECO:0007669"/>
    <property type="project" value="UniProtKB-SubCell"/>
</dbReference>
<dbReference type="Gene3D" id="3.40.50.300">
    <property type="entry name" value="P-loop containing nucleotide triphosphate hydrolases"/>
    <property type="match status" value="1"/>
</dbReference>
<keyword evidence="5" id="KW-0067">ATP-binding</keyword>
<keyword evidence="9" id="KW-1185">Reference proteome</keyword>
<evidence type="ECO:0000313" key="8">
    <source>
        <dbReference type="EnsemblMetazoa" id="MESCA008766-PA"/>
    </source>
</evidence>
<evidence type="ECO:0000256" key="3">
    <source>
        <dbReference type="ARBA" id="ARBA00022741"/>
    </source>
</evidence>
<keyword evidence="4" id="KW-0378">Hydrolase</keyword>
<dbReference type="AlphaFoldDB" id="T1GY46"/>
<dbReference type="Gene3D" id="1.20.120.850">
    <property type="entry name" value="SWI2/SNF2 ATPases, N-terminal domain"/>
    <property type="match status" value="1"/>
</dbReference>
<dbReference type="EnsemblMetazoa" id="MESCA008766-RA">
    <property type="protein sequence ID" value="MESCA008766-PA"/>
    <property type="gene ID" value="MESCA008766"/>
</dbReference>
<dbReference type="InterPro" id="IPR027417">
    <property type="entry name" value="P-loop_NTPase"/>
</dbReference>
<keyword evidence="3" id="KW-0547">Nucleotide-binding</keyword>
<sequence length="72" mass="8632">MGTMEQKVYERQVTKQATAKRVIDEQQISRHYNQNDLQELYTYELEPPTEREIPILPKDKLFAELLSHRDKV</sequence>
<dbReference type="EMBL" id="CAQQ02373132">
    <property type="status" value="NOT_ANNOTATED_CDS"/>
    <property type="molecule type" value="Genomic_DNA"/>
</dbReference>
<reference evidence="8" key="2">
    <citation type="submission" date="2015-06" db="UniProtKB">
        <authorList>
            <consortium name="EnsemblMetazoa"/>
        </authorList>
    </citation>
    <scope>IDENTIFICATION</scope>
</reference>
<evidence type="ECO:0000256" key="5">
    <source>
        <dbReference type="ARBA" id="ARBA00022840"/>
    </source>
</evidence>
<protein>
    <submittedName>
        <fullName evidence="8">Uncharacterized protein</fullName>
    </submittedName>
</protein>